<evidence type="ECO:0000256" key="4">
    <source>
        <dbReference type="ARBA" id="ARBA00022617"/>
    </source>
</evidence>
<evidence type="ECO:0000256" key="6">
    <source>
        <dbReference type="ARBA" id="ARBA00022692"/>
    </source>
</evidence>
<evidence type="ECO:0000259" key="18">
    <source>
        <dbReference type="PROSITE" id="PS50857"/>
    </source>
</evidence>
<feature type="domain" description="Cytochrome c" evidence="19">
    <location>
        <begin position="211"/>
        <end position="302"/>
    </location>
</feature>
<evidence type="ECO:0000256" key="16">
    <source>
        <dbReference type="PROSITE-ProRule" id="PRU00433"/>
    </source>
</evidence>
<keyword evidence="9 17" id="KW-1133">Transmembrane helix</keyword>
<feature type="domain" description="Cytochrome oxidase subunit II copper A binding" evidence="18">
    <location>
        <begin position="83"/>
        <end position="199"/>
    </location>
</feature>
<evidence type="ECO:0000256" key="10">
    <source>
        <dbReference type="ARBA" id="ARBA00023004"/>
    </source>
</evidence>
<dbReference type="InterPro" id="IPR036909">
    <property type="entry name" value="Cyt_c-like_dom_sf"/>
</dbReference>
<dbReference type="Gene3D" id="2.60.40.420">
    <property type="entry name" value="Cupredoxins - blue copper proteins"/>
    <property type="match status" value="1"/>
</dbReference>
<dbReference type="InterPro" id="IPR002429">
    <property type="entry name" value="CcO_II-like_C"/>
</dbReference>
<evidence type="ECO:0000256" key="5">
    <source>
        <dbReference type="ARBA" id="ARBA00022660"/>
    </source>
</evidence>
<dbReference type="PROSITE" id="PS00078">
    <property type="entry name" value="COX2"/>
    <property type="match status" value="1"/>
</dbReference>
<dbReference type="InterPro" id="IPR008972">
    <property type="entry name" value="Cupredoxin"/>
</dbReference>
<dbReference type="NCBIfam" id="TIGR02866">
    <property type="entry name" value="CoxB"/>
    <property type="match status" value="1"/>
</dbReference>
<comment type="caution">
    <text evidence="20">The sequence shown here is derived from an EMBL/GenBank/DDBJ whole genome shotgun (WGS) entry which is preliminary data.</text>
</comment>
<evidence type="ECO:0000256" key="9">
    <source>
        <dbReference type="ARBA" id="ARBA00022989"/>
    </source>
</evidence>
<evidence type="ECO:0000256" key="12">
    <source>
        <dbReference type="ARBA" id="ARBA00023136"/>
    </source>
</evidence>
<keyword evidence="7 16" id="KW-0479">Metal-binding</keyword>
<evidence type="ECO:0000256" key="11">
    <source>
        <dbReference type="ARBA" id="ARBA00023008"/>
    </source>
</evidence>
<evidence type="ECO:0000256" key="13">
    <source>
        <dbReference type="ARBA" id="ARBA00024688"/>
    </source>
</evidence>
<keyword evidence="6 17" id="KW-0812">Transmembrane</keyword>
<organism evidence="20 21">
    <name type="scientific">Mesorhizobium liriopis</name>
    <dbReference type="NCBI Taxonomy" id="2953882"/>
    <lineage>
        <taxon>Bacteria</taxon>
        <taxon>Pseudomonadati</taxon>
        <taxon>Pseudomonadota</taxon>
        <taxon>Alphaproteobacteria</taxon>
        <taxon>Hyphomicrobiales</taxon>
        <taxon>Phyllobacteriaceae</taxon>
        <taxon>Mesorhizobium</taxon>
    </lineage>
</organism>
<dbReference type="InterPro" id="IPR014222">
    <property type="entry name" value="Cyt_c_oxidase_su2"/>
</dbReference>
<keyword evidence="10 16" id="KW-0408">Iron</keyword>
<dbReference type="InterPro" id="IPR001505">
    <property type="entry name" value="Copper_CuA"/>
</dbReference>
<dbReference type="SUPFAM" id="SSF46626">
    <property type="entry name" value="Cytochrome c"/>
    <property type="match status" value="1"/>
</dbReference>
<evidence type="ECO:0000313" key="21">
    <source>
        <dbReference type="Proteomes" id="UP001205906"/>
    </source>
</evidence>
<dbReference type="PROSITE" id="PS51007">
    <property type="entry name" value="CYTC"/>
    <property type="match status" value="1"/>
</dbReference>
<dbReference type="Pfam" id="PF00116">
    <property type="entry name" value="COX2"/>
    <property type="match status" value="1"/>
</dbReference>
<dbReference type="SUPFAM" id="SSF49503">
    <property type="entry name" value="Cupredoxins"/>
    <property type="match status" value="1"/>
</dbReference>
<dbReference type="PANTHER" id="PTHR22888">
    <property type="entry name" value="CYTOCHROME C OXIDASE, SUBUNIT II"/>
    <property type="match status" value="1"/>
</dbReference>
<name>A0ABT1C5W8_9HYPH</name>
<evidence type="ECO:0000256" key="15">
    <source>
        <dbReference type="ARBA" id="ARBA00047816"/>
    </source>
</evidence>
<evidence type="ECO:0000256" key="3">
    <source>
        <dbReference type="ARBA" id="ARBA00022448"/>
    </source>
</evidence>
<evidence type="ECO:0000256" key="1">
    <source>
        <dbReference type="ARBA" id="ARBA00004141"/>
    </source>
</evidence>
<evidence type="ECO:0000313" key="20">
    <source>
        <dbReference type="EMBL" id="MCO6050219.1"/>
    </source>
</evidence>
<reference evidence="20 21" key="1">
    <citation type="submission" date="2022-06" db="EMBL/GenBank/DDBJ databases">
        <title>Mesorhizobium sp. strain RP14 Genome sequencing and assembly.</title>
        <authorList>
            <person name="Kim I."/>
        </authorList>
    </citation>
    <scope>NUCLEOTIDE SEQUENCE [LARGE SCALE GENOMIC DNA]</scope>
    <source>
        <strain evidence="21">RP14(2022)</strain>
    </source>
</reference>
<dbReference type="PANTHER" id="PTHR22888:SF9">
    <property type="entry name" value="CYTOCHROME C OXIDASE SUBUNIT 2"/>
    <property type="match status" value="1"/>
</dbReference>
<comment type="subcellular location">
    <subcellularLocation>
        <location evidence="1">Membrane</location>
        <topology evidence="1">Multi-pass membrane protein</topology>
    </subcellularLocation>
</comment>
<protein>
    <recommendedName>
        <fullName evidence="14">Cytochrome aa3 subunit 2</fullName>
    </recommendedName>
</protein>
<dbReference type="Proteomes" id="UP001205906">
    <property type="component" value="Unassembled WGS sequence"/>
</dbReference>
<comment type="function">
    <text evidence="13">Subunits I and II form the functional core of the enzyme complex. Electrons originating in cytochrome c are transferred via heme a and Cu(A) to the binuclear center formed by heme a3 and Cu(B).</text>
</comment>
<gene>
    <name evidence="20" type="primary">coxB</name>
    <name evidence="20" type="ORF">NGM99_10525</name>
</gene>
<proteinExistence type="inferred from homology"/>
<evidence type="ECO:0000256" key="8">
    <source>
        <dbReference type="ARBA" id="ARBA00022982"/>
    </source>
</evidence>
<dbReference type="EMBL" id="JAMXQS010000005">
    <property type="protein sequence ID" value="MCO6050219.1"/>
    <property type="molecule type" value="Genomic_DNA"/>
</dbReference>
<comment type="catalytic activity">
    <reaction evidence="15">
        <text>4 Fe(II)-[cytochrome c] + O2 + 8 H(+)(in) = 4 Fe(III)-[cytochrome c] + 2 H2O + 4 H(+)(out)</text>
        <dbReference type="Rhea" id="RHEA:11436"/>
        <dbReference type="Rhea" id="RHEA-COMP:10350"/>
        <dbReference type="Rhea" id="RHEA-COMP:14399"/>
        <dbReference type="ChEBI" id="CHEBI:15377"/>
        <dbReference type="ChEBI" id="CHEBI:15378"/>
        <dbReference type="ChEBI" id="CHEBI:15379"/>
        <dbReference type="ChEBI" id="CHEBI:29033"/>
        <dbReference type="ChEBI" id="CHEBI:29034"/>
        <dbReference type="EC" id="7.1.1.9"/>
    </reaction>
</comment>
<evidence type="ECO:0000256" key="14">
    <source>
        <dbReference type="ARBA" id="ARBA00031399"/>
    </source>
</evidence>
<feature type="transmembrane region" description="Helical" evidence="17">
    <location>
        <begin position="6"/>
        <end position="28"/>
    </location>
</feature>
<evidence type="ECO:0000256" key="7">
    <source>
        <dbReference type="ARBA" id="ARBA00022723"/>
    </source>
</evidence>
<keyword evidence="8" id="KW-0249">Electron transport</keyword>
<keyword evidence="12 17" id="KW-0472">Membrane</keyword>
<dbReference type="PROSITE" id="PS50857">
    <property type="entry name" value="COX2_CUA"/>
    <property type="match status" value="1"/>
</dbReference>
<keyword evidence="4 16" id="KW-0349">Heme</keyword>
<evidence type="ECO:0000259" key="19">
    <source>
        <dbReference type="PROSITE" id="PS51007"/>
    </source>
</evidence>
<evidence type="ECO:0000256" key="17">
    <source>
        <dbReference type="SAM" id="Phobius"/>
    </source>
</evidence>
<evidence type="ECO:0000256" key="2">
    <source>
        <dbReference type="ARBA" id="ARBA00007866"/>
    </source>
</evidence>
<keyword evidence="5" id="KW-0679">Respiratory chain</keyword>
<dbReference type="Pfam" id="PF00034">
    <property type="entry name" value="Cytochrom_C"/>
    <property type="match status" value="1"/>
</dbReference>
<dbReference type="InterPro" id="IPR009056">
    <property type="entry name" value="Cyt_c-like_dom"/>
</dbReference>
<comment type="similarity">
    <text evidence="2">Belongs to the cytochrome c oxidase subunit 2 family.</text>
</comment>
<feature type="transmembrane region" description="Helical" evidence="17">
    <location>
        <begin position="52"/>
        <end position="73"/>
    </location>
</feature>
<keyword evidence="11" id="KW-0186">Copper</keyword>
<accession>A0ABT1C5W8</accession>
<keyword evidence="21" id="KW-1185">Reference proteome</keyword>
<keyword evidence="3" id="KW-0813">Transport</keyword>
<sequence length="302" mass="32882">MYDLLLLMSMVCGTIYVLVLGFLVLSLVRKRRASVAPNTVVAPPDKGLRHVLVVWSGFIIAALSVLVLGSFLADRGLARMQDAEVLDVRVNGHQWWWRIAYREPGGTSWIETANELHLPIDRTTRIQLVSGDVIHSFWVPNLAGKTDVVPGRNNSLDLTPRKTGWFRGQCAEYCGLQHAHMALDVKVDTAGEFAAWIARQKETAHPPTGDAVASRGLALIETGTCGLCHTIRGTAAQGRAGPDLTHIASRHSLAAGSLPMSRGALQGWIAQPQAVKPGTLMPFIPLEPADLNAIAHYLEQRQ</sequence>
<dbReference type="InterPro" id="IPR045187">
    <property type="entry name" value="CcO_II"/>
</dbReference>